<feature type="domain" description="RNase H type-1" evidence="1">
    <location>
        <begin position="27"/>
        <end position="132"/>
    </location>
</feature>
<comment type="caution">
    <text evidence="2">The sequence shown here is derived from an EMBL/GenBank/DDBJ whole genome shotgun (WGS) entry which is preliminary data.</text>
</comment>
<evidence type="ECO:0000313" key="3">
    <source>
        <dbReference type="Proteomes" id="UP001231189"/>
    </source>
</evidence>
<accession>A0AAD8QXS7</accession>
<dbReference type="Pfam" id="PF13456">
    <property type="entry name" value="RVT_3"/>
    <property type="match status" value="1"/>
</dbReference>
<dbReference type="InterPro" id="IPR053151">
    <property type="entry name" value="RNase_H-like"/>
</dbReference>
<name>A0AAD8QXS7_LOLMU</name>
<dbReference type="PANTHER" id="PTHR47723:SF19">
    <property type="entry name" value="POLYNUCLEOTIDYL TRANSFERASE, RIBONUCLEASE H-LIKE SUPERFAMILY PROTEIN"/>
    <property type="match status" value="1"/>
</dbReference>
<evidence type="ECO:0000313" key="2">
    <source>
        <dbReference type="EMBL" id="KAK1610627.1"/>
    </source>
</evidence>
<dbReference type="InterPro" id="IPR036397">
    <property type="entry name" value="RNaseH_sf"/>
</dbReference>
<dbReference type="CDD" id="cd06222">
    <property type="entry name" value="RNase_H_like"/>
    <property type="match status" value="1"/>
</dbReference>
<reference evidence="2" key="1">
    <citation type="submission" date="2023-07" db="EMBL/GenBank/DDBJ databases">
        <title>A chromosome-level genome assembly of Lolium multiflorum.</title>
        <authorList>
            <person name="Chen Y."/>
            <person name="Copetti D."/>
            <person name="Kolliker R."/>
            <person name="Studer B."/>
        </authorList>
    </citation>
    <scope>NUCLEOTIDE SEQUENCE</scope>
    <source>
        <strain evidence="2">02402/16</strain>
        <tissue evidence="2">Leaf</tissue>
    </source>
</reference>
<dbReference type="GO" id="GO:0003676">
    <property type="term" value="F:nucleic acid binding"/>
    <property type="evidence" value="ECO:0007669"/>
    <property type="project" value="InterPro"/>
</dbReference>
<dbReference type="Proteomes" id="UP001231189">
    <property type="component" value="Unassembled WGS sequence"/>
</dbReference>
<dbReference type="AlphaFoldDB" id="A0AAD8QXS7"/>
<dbReference type="PANTHER" id="PTHR47723">
    <property type="entry name" value="OS05G0353850 PROTEIN"/>
    <property type="match status" value="1"/>
</dbReference>
<dbReference type="InterPro" id="IPR002156">
    <property type="entry name" value="RNaseH_domain"/>
</dbReference>
<evidence type="ECO:0000259" key="1">
    <source>
        <dbReference type="Pfam" id="PF13456"/>
    </source>
</evidence>
<organism evidence="2 3">
    <name type="scientific">Lolium multiflorum</name>
    <name type="common">Italian ryegrass</name>
    <name type="synonym">Lolium perenne subsp. multiflorum</name>
    <dbReference type="NCBI Taxonomy" id="4521"/>
    <lineage>
        <taxon>Eukaryota</taxon>
        <taxon>Viridiplantae</taxon>
        <taxon>Streptophyta</taxon>
        <taxon>Embryophyta</taxon>
        <taxon>Tracheophyta</taxon>
        <taxon>Spermatophyta</taxon>
        <taxon>Magnoliopsida</taxon>
        <taxon>Liliopsida</taxon>
        <taxon>Poales</taxon>
        <taxon>Poaceae</taxon>
        <taxon>BOP clade</taxon>
        <taxon>Pooideae</taxon>
        <taxon>Poodae</taxon>
        <taxon>Poeae</taxon>
        <taxon>Poeae Chloroplast Group 2 (Poeae type)</taxon>
        <taxon>Loliodinae</taxon>
        <taxon>Loliinae</taxon>
        <taxon>Lolium</taxon>
    </lineage>
</organism>
<sequence length="157" mass="17389">MVVHSGLLGNPHQCYGKITPMGSKPHMLRDHNGDFILSLSEGVEGFPFLELAEALVVRRALTVARSHGVTKVVLVSDFLSLIQRLSSPRQDRSILGSVIRDIKTIMTDFESCLFNFASCRLNVVAHKLVRSAEPIVCNIFVGVTLELIRVQLCNDVF</sequence>
<protein>
    <recommendedName>
        <fullName evidence="1">RNase H type-1 domain-containing protein</fullName>
    </recommendedName>
</protein>
<dbReference type="GO" id="GO:0004523">
    <property type="term" value="F:RNA-DNA hybrid ribonuclease activity"/>
    <property type="evidence" value="ECO:0007669"/>
    <property type="project" value="InterPro"/>
</dbReference>
<keyword evidence="3" id="KW-1185">Reference proteome</keyword>
<dbReference type="InterPro" id="IPR044730">
    <property type="entry name" value="RNase_H-like_dom_plant"/>
</dbReference>
<dbReference type="EMBL" id="JAUUTY010000007">
    <property type="protein sequence ID" value="KAK1610627.1"/>
    <property type="molecule type" value="Genomic_DNA"/>
</dbReference>
<proteinExistence type="predicted"/>
<dbReference type="Gene3D" id="3.30.420.10">
    <property type="entry name" value="Ribonuclease H-like superfamily/Ribonuclease H"/>
    <property type="match status" value="1"/>
</dbReference>
<gene>
    <name evidence="2" type="ORF">QYE76_034300</name>
</gene>